<proteinExistence type="inferred from homology"/>
<dbReference type="PIRSF" id="PIRSF003230">
    <property type="entry name" value="YbgC"/>
    <property type="match status" value="1"/>
</dbReference>
<sequence length="141" mass="16072">MNTVTQTHIQVRYAETDQMGIAHHSCYAVWFEQARTEMIREAGIRYRDLEKMGLLLPLTGLDCRYKIPALYEDDLIIETSVVKLTAARISFGYRVLRDGTEIATGQTDHAFVGADFKPLNIKKHFPQVFETLCGFLAEDSQ</sequence>
<comment type="caution">
    <text evidence="3">The sequence shown here is derived from an EMBL/GenBank/DDBJ whole genome shotgun (WGS) entry which is preliminary data.</text>
</comment>
<evidence type="ECO:0000313" key="3">
    <source>
        <dbReference type="EMBL" id="HIT94289.1"/>
    </source>
</evidence>
<dbReference type="GO" id="GO:0047617">
    <property type="term" value="F:fatty acyl-CoA hydrolase activity"/>
    <property type="evidence" value="ECO:0007669"/>
    <property type="project" value="TreeGrafter"/>
</dbReference>
<evidence type="ECO:0000313" key="4">
    <source>
        <dbReference type="Proteomes" id="UP000824160"/>
    </source>
</evidence>
<dbReference type="InterPro" id="IPR006684">
    <property type="entry name" value="YbgC/YbaW"/>
</dbReference>
<organism evidence="3 4">
    <name type="scientific">Candidatus Faecivivens stercoripullorum</name>
    <dbReference type="NCBI Taxonomy" id="2840805"/>
    <lineage>
        <taxon>Bacteria</taxon>
        <taxon>Bacillati</taxon>
        <taxon>Bacillota</taxon>
        <taxon>Clostridia</taxon>
        <taxon>Eubacteriales</taxon>
        <taxon>Oscillospiraceae</taxon>
        <taxon>Oscillospiraceae incertae sedis</taxon>
        <taxon>Candidatus Faecivivens</taxon>
    </lineage>
</organism>
<keyword evidence="2" id="KW-0378">Hydrolase</keyword>
<dbReference type="Proteomes" id="UP000824160">
    <property type="component" value="Unassembled WGS sequence"/>
</dbReference>
<dbReference type="EMBL" id="DVLW01000105">
    <property type="protein sequence ID" value="HIT94289.1"/>
    <property type="molecule type" value="Genomic_DNA"/>
</dbReference>
<dbReference type="SUPFAM" id="SSF54637">
    <property type="entry name" value="Thioesterase/thiol ester dehydrase-isomerase"/>
    <property type="match status" value="1"/>
</dbReference>
<comment type="similarity">
    <text evidence="1">Belongs to the 4-hydroxybenzoyl-CoA thioesterase family.</text>
</comment>
<dbReference type="InterPro" id="IPR050563">
    <property type="entry name" value="4-hydroxybenzoyl-CoA_TE"/>
</dbReference>
<protein>
    <submittedName>
        <fullName evidence="3">Acyl-CoA thioesterase</fullName>
    </submittedName>
</protein>
<evidence type="ECO:0000256" key="1">
    <source>
        <dbReference type="ARBA" id="ARBA00005953"/>
    </source>
</evidence>
<dbReference type="Gene3D" id="3.10.129.10">
    <property type="entry name" value="Hotdog Thioesterase"/>
    <property type="match status" value="1"/>
</dbReference>
<dbReference type="InterPro" id="IPR029069">
    <property type="entry name" value="HotDog_dom_sf"/>
</dbReference>
<gene>
    <name evidence="3" type="ORF">IAC43_03820</name>
</gene>
<reference evidence="3" key="2">
    <citation type="journal article" date="2021" name="PeerJ">
        <title>Extensive microbial diversity within the chicken gut microbiome revealed by metagenomics and culture.</title>
        <authorList>
            <person name="Gilroy R."/>
            <person name="Ravi A."/>
            <person name="Getino M."/>
            <person name="Pursley I."/>
            <person name="Horton D.L."/>
            <person name="Alikhan N.F."/>
            <person name="Baker D."/>
            <person name="Gharbi K."/>
            <person name="Hall N."/>
            <person name="Watson M."/>
            <person name="Adriaenssens E.M."/>
            <person name="Foster-Nyarko E."/>
            <person name="Jarju S."/>
            <person name="Secka A."/>
            <person name="Antonio M."/>
            <person name="Oren A."/>
            <person name="Chaudhuri R.R."/>
            <person name="La Ragione R."/>
            <person name="Hildebrand F."/>
            <person name="Pallen M.J."/>
        </authorList>
    </citation>
    <scope>NUCLEOTIDE SEQUENCE</scope>
    <source>
        <strain evidence="3">ChiBcec7-5410</strain>
    </source>
</reference>
<name>A0A9D1H7N7_9FIRM</name>
<dbReference type="PANTHER" id="PTHR31793:SF27">
    <property type="entry name" value="NOVEL THIOESTERASE SUPERFAMILY DOMAIN AND SAPOSIN A-TYPE DOMAIN CONTAINING PROTEIN (0610012H03RIK)"/>
    <property type="match status" value="1"/>
</dbReference>
<reference evidence="3" key="1">
    <citation type="submission" date="2020-10" db="EMBL/GenBank/DDBJ databases">
        <authorList>
            <person name="Gilroy R."/>
        </authorList>
    </citation>
    <scope>NUCLEOTIDE SEQUENCE</scope>
    <source>
        <strain evidence="3">ChiBcec7-5410</strain>
    </source>
</reference>
<dbReference type="CDD" id="cd00586">
    <property type="entry name" value="4HBT"/>
    <property type="match status" value="1"/>
</dbReference>
<dbReference type="PANTHER" id="PTHR31793">
    <property type="entry name" value="4-HYDROXYBENZOYL-COA THIOESTERASE FAMILY MEMBER"/>
    <property type="match status" value="1"/>
</dbReference>
<dbReference type="Pfam" id="PF13279">
    <property type="entry name" value="4HBT_2"/>
    <property type="match status" value="1"/>
</dbReference>
<dbReference type="NCBIfam" id="TIGR00051">
    <property type="entry name" value="YbgC/FadM family acyl-CoA thioesterase"/>
    <property type="match status" value="1"/>
</dbReference>
<evidence type="ECO:0000256" key="2">
    <source>
        <dbReference type="ARBA" id="ARBA00022801"/>
    </source>
</evidence>
<dbReference type="AlphaFoldDB" id="A0A9D1H7N7"/>
<accession>A0A9D1H7N7</accession>